<protein>
    <submittedName>
        <fullName evidence="3">UDP-N-acetylglucosamine 2-epimerase (Non-hydrolyzing)</fullName>
        <ecNumber evidence="3">5.1.3.14</ecNumber>
    </submittedName>
</protein>
<proteinExistence type="inferred from homology"/>
<keyword evidence="4" id="KW-1185">Reference proteome</keyword>
<dbReference type="PANTHER" id="PTHR43174:SF1">
    <property type="entry name" value="UDP-N-ACETYLGLUCOSAMINE 2-EPIMERASE"/>
    <property type="match status" value="1"/>
</dbReference>
<feature type="domain" description="UDP-N-acetylglucosamine 2-epimerase" evidence="2">
    <location>
        <begin position="22"/>
        <end position="353"/>
    </location>
</feature>
<dbReference type="GO" id="GO:0008761">
    <property type="term" value="F:UDP-N-acetylglucosamine 2-epimerase activity"/>
    <property type="evidence" value="ECO:0007669"/>
    <property type="project" value="UniProtKB-EC"/>
</dbReference>
<dbReference type="Gene3D" id="3.40.50.2000">
    <property type="entry name" value="Glycogen Phosphorylase B"/>
    <property type="match status" value="2"/>
</dbReference>
<dbReference type="AlphaFoldDB" id="A0A494Z4V8"/>
<comment type="similarity">
    <text evidence="1">Belongs to the UDP-N-acetylglucosamine 2-epimerase family.</text>
</comment>
<dbReference type="OrthoDB" id="9803238at2"/>
<keyword evidence="1 3" id="KW-0413">Isomerase</keyword>
<evidence type="ECO:0000313" key="4">
    <source>
        <dbReference type="Proteomes" id="UP000281813"/>
    </source>
</evidence>
<dbReference type="Proteomes" id="UP000281813">
    <property type="component" value="Unassembled WGS sequence"/>
</dbReference>
<dbReference type="SUPFAM" id="SSF53756">
    <property type="entry name" value="UDP-Glycosyltransferase/glycogen phosphorylase"/>
    <property type="match status" value="1"/>
</dbReference>
<accession>A0A494Z4V8</accession>
<evidence type="ECO:0000313" key="3">
    <source>
        <dbReference type="EMBL" id="RKQ17551.1"/>
    </source>
</evidence>
<gene>
    <name evidence="3" type="ORF">D8M05_03905</name>
</gene>
<name>A0A494Z4V8_9BACI</name>
<dbReference type="EMBL" id="RBZO01000004">
    <property type="protein sequence ID" value="RKQ17551.1"/>
    <property type="molecule type" value="Genomic_DNA"/>
</dbReference>
<dbReference type="CDD" id="cd03786">
    <property type="entry name" value="GTB_UDP-GlcNAc_2-Epimerase"/>
    <property type="match status" value="1"/>
</dbReference>
<evidence type="ECO:0000259" key="2">
    <source>
        <dbReference type="Pfam" id="PF02350"/>
    </source>
</evidence>
<comment type="caution">
    <text evidence="3">The sequence shown here is derived from an EMBL/GenBank/DDBJ whole genome shotgun (WGS) entry which is preliminary data.</text>
</comment>
<dbReference type="RefSeq" id="WP_121128846.1">
    <property type="nucleotide sequence ID" value="NZ_JBHUFK010000001.1"/>
</dbReference>
<evidence type="ECO:0000256" key="1">
    <source>
        <dbReference type="RuleBase" id="RU003513"/>
    </source>
</evidence>
<reference evidence="3 4" key="1">
    <citation type="journal article" date="2015" name="Antonie Van Leeuwenhoek">
        <title>Oceanobacillus bengalensis sp. nov., a bacterium isolated from seawater of the Bay of Bengal.</title>
        <authorList>
            <person name="Yongchang O."/>
            <person name="Xiang W."/>
            <person name="Wang G."/>
        </authorList>
    </citation>
    <scope>NUCLEOTIDE SEQUENCE [LARGE SCALE GENOMIC DNA]</scope>
    <source>
        <strain evidence="3 4">MCCC 1K00260</strain>
    </source>
</reference>
<dbReference type="InterPro" id="IPR029767">
    <property type="entry name" value="WecB-like"/>
</dbReference>
<sequence>MKILTVLGARPQFIKACMLSKAINLNTDVTEIIVHTGQHYDDKMSTVFFDQLNLPKPDYYLGIGSGTHGLQTGKMLSELERVMISEKPDIVLVYGDTNSTLAGSLAAAKLHIPIAHVESGLRSFNKKMPEEINRIVTDHLSHWLFCPSQAATDNLKNEGIDKNVYLTGDIMYDSVLHFKSHAIQKSTILKDLSQSENNYYLATIHRAENTDNPERLEAILEALRQLDMDVILPLHPRTKNKISHYKLNHLISKPHIKIVEPLNYFDMLAISSNAKIILTDSGGLQKEAYMLRVPCITLRNESEWVETIQTGWNHLVGTNKKEILNTVKNLKIPRDSPPIFGDGNTAQKIVETLVK</sequence>
<organism evidence="3 4">
    <name type="scientific">Oceanobacillus bengalensis</name>
    <dbReference type="NCBI Taxonomy" id="1435466"/>
    <lineage>
        <taxon>Bacteria</taxon>
        <taxon>Bacillati</taxon>
        <taxon>Bacillota</taxon>
        <taxon>Bacilli</taxon>
        <taxon>Bacillales</taxon>
        <taxon>Bacillaceae</taxon>
        <taxon>Oceanobacillus</taxon>
    </lineage>
</organism>
<dbReference type="NCBIfam" id="TIGR00236">
    <property type="entry name" value="wecB"/>
    <property type="match status" value="1"/>
</dbReference>
<dbReference type="PANTHER" id="PTHR43174">
    <property type="entry name" value="UDP-N-ACETYLGLUCOSAMINE 2-EPIMERASE"/>
    <property type="match status" value="1"/>
</dbReference>
<dbReference type="EC" id="5.1.3.14" evidence="3"/>
<dbReference type="Pfam" id="PF02350">
    <property type="entry name" value="Epimerase_2"/>
    <property type="match status" value="1"/>
</dbReference>
<dbReference type="InterPro" id="IPR003331">
    <property type="entry name" value="UDP_GlcNAc_Epimerase_2_dom"/>
</dbReference>